<dbReference type="GO" id="GO:0071539">
    <property type="term" value="P:protein localization to centrosome"/>
    <property type="evidence" value="ECO:0007669"/>
    <property type="project" value="TreeGrafter"/>
</dbReference>
<protein>
    <submittedName>
        <fullName evidence="2">C2 domain containing 3 centriole elongation regulator</fullName>
    </submittedName>
</protein>
<dbReference type="AlphaFoldDB" id="A0A8D0HFB3"/>
<evidence type="ECO:0000313" key="2">
    <source>
        <dbReference type="Ensembl" id="ENSSPUP00000020075.1"/>
    </source>
</evidence>
<feature type="region of interest" description="Disordered" evidence="1">
    <location>
        <begin position="296"/>
        <end position="351"/>
    </location>
</feature>
<evidence type="ECO:0000256" key="1">
    <source>
        <dbReference type="SAM" id="MobiDB-lite"/>
    </source>
</evidence>
<dbReference type="PANTHER" id="PTHR21254:SF1">
    <property type="entry name" value="C2 DOMAIN-CONTAINING PROTEIN 3"/>
    <property type="match status" value="1"/>
</dbReference>
<dbReference type="GO" id="GO:0061511">
    <property type="term" value="P:centriole elongation"/>
    <property type="evidence" value="ECO:0007669"/>
    <property type="project" value="TreeGrafter"/>
</dbReference>
<dbReference type="Proteomes" id="UP000694392">
    <property type="component" value="Unplaced"/>
</dbReference>
<organism evidence="2 3">
    <name type="scientific">Sphenodon punctatus</name>
    <name type="common">Tuatara</name>
    <name type="synonym">Hatteria punctata</name>
    <dbReference type="NCBI Taxonomy" id="8508"/>
    <lineage>
        <taxon>Eukaryota</taxon>
        <taxon>Metazoa</taxon>
        <taxon>Chordata</taxon>
        <taxon>Craniata</taxon>
        <taxon>Vertebrata</taxon>
        <taxon>Euteleostomi</taxon>
        <taxon>Lepidosauria</taxon>
        <taxon>Sphenodontia</taxon>
        <taxon>Sphenodontidae</taxon>
        <taxon>Sphenodon</taxon>
    </lineage>
</organism>
<feature type="compositionally biased region" description="Acidic residues" evidence="1">
    <location>
        <begin position="250"/>
        <end position="262"/>
    </location>
</feature>
<feature type="region of interest" description="Disordered" evidence="1">
    <location>
        <begin position="242"/>
        <end position="262"/>
    </location>
</feature>
<feature type="compositionally biased region" description="Basic and acidic residues" evidence="1">
    <location>
        <begin position="297"/>
        <end position="310"/>
    </location>
</feature>
<proteinExistence type="predicted"/>
<dbReference type="Ensembl" id="ENSSPUT00000021378.1">
    <property type="protein sequence ID" value="ENSSPUP00000020075.1"/>
    <property type="gene ID" value="ENSSPUG00000015051.1"/>
</dbReference>
<reference evidence="2" key="2">
    <citation type="submission" date="2025-09" db="UniProtKB">
        <authorList>
            <consortium name="Ensembl"/>
        </authorList>
    </citation>
    <scope>IDENTIFICATION</scope>
</reference>
<dbReference type="GO" id="GO:0034451">
    <property type="term" value="C:centriolar satellite"/>
    <property type="evidence" value="ECO:0007669"/>
    <property type="project" value="TreeGrafter"/>
</dbReference>
<name>A0A8D0HFB3_SPHPU</name>
<sequence length="434" mass="46704">MPSFGKIESLGFSNLQKNMIENTKESTSLHRDGNQNSGVRYELPAAPDLRDGAVGVETLGDQLGLALPSAHTDMPSSFSLGRSACGRGMLYEFLDRADAENDPLLSPDYIQAEEGKQASQSHSEEEYEEDVIEPRTLNEITTVTDKTSPWSSIVSETEHGPDEQATDLNADPHFVVAQSCGGESVQSSSLCSVQQDDHRSMPSSAKSSNSLYAEGDGGFEVGRSLGIADVTADAGLFQPTRLSKIHQADDEPLEKETDEQDAVSEIHNVEEDTGCHAAPGALFHLPASGDFDAPLAAEKEEKSEGLAVDHQEEDESESDGKGCRSVSPQTSGSRSEESPEESDKPGMASVVLPDPVVVPNFFLPPQHLEASMRMLSVSSLSLTTAKKAGSNVTAGGIPYRRQKKHKPNLTSADLPKEETKRIARIFSAQFSKKE</sequence>
<dbReference type="PANTHER" id="PTHR21254">
    <property type="entry name" value="C2 DOMAIN-CONTAINING PROTEIN 3"/>
    <property type="match status" value="1"/>
</dbReference>
<gene>
    <name evidence="2" type="primary">C2CD3</name>
</gene>
<dbReference type="GO" id="GO:0060271">
    <property type="term" value="P:cilium assembly"/>
    <property type="evidence" value="ECO:0007669"/>
    <property type="project" value="TreeGrafter"/>
</dbReference>
<accession>A0A8D0HFB3</accession>
<evidence type="ECO:0000313" key="3">
    <source>
        <dbReference type="Proteomes" id="UP000694392"/>
    </source>
</evidence>
<feature type="compositionally biased region" description="Basic and acidic residues" evidence="1">
    <location>
        <begin position="334"/>
        <end position="344"/>
    </location>
</feature>
<feature type="region of interest" description="Disordered" evidence="1">
    <location>
        <begin position="388"/>
        <end position="413"/>
    </location>
</feature>
<reference evidence="2" key="1">
    <citation type="submission" date="2025-08" db="UniProtKB">
        <authorList>
            <consortium name="Ensembl"/>
        </authorList>
    </citation>
    <scope>IDENTIFICATION</scope>
</reference>
<keyword evidence="3" id="KW-1185">Reference proteome</keyword>
<dbReference type="GeneTree" id="ENSGT00510000048072"/>
<dbReference type="GO" id="GO:0005814">
    <property type="term" value="C:centriole"/>
    <property type="evidence" value="ECO:0007669"/>
    <property type="project" value="TreeGrafter"/>
</dbReference>